<evidence type="ECO:0000256" key="9">
    <source>
        <dbReference type="NCBIfam" id="TIGR00362"/>
    </source>
</evidence>
<comment type="subcellular location">
    <subcellularLocation>
        <location evidence="8">Cytoplasm</location>
    </subcellularLocation>
</comment>
<feature type="region of interest" description="Domain III, AAA+ region" evidence="8">
    <location>
        <begin position="183"/>
        <end position="399"/>
    </location>
</feature>
<evidence type="ECO:0000256" key="1">
    <source>
        <dbReference type="ARBA" id="ARBA00006583"/>
    </source>
</evidence>
<evidence type="ECO:0000313" key="15">
    <source>
        <dbReference type="EMBL" id="SHG20146.1"/>
    </source>
</evidence>
<dbReference type="EMBL" id="FQVU01000002">
    <property type="protein sequence ID" value="SHG20146.1"/>
    <property type="molecule type" value="Genomic_DNA"/>
</dbReference>
<feature type="region of interest" description="Disordered" evidence="12">
    <location>
        <begin position="87"/>
        <end position="185"/>
    </location>
</feature>
<dbReference type="PANTHER" id="PTHR30050:SF2">
    <property type="entry name" value="CHROMOSOMAL REPLICATION INITIATOR PROTEIN DNAA"/>
    <property type="match status" value="1"/>
</dbReference>
<dbReference type="HAMAP" id="MF_00377">
    <property type="entry name" value="DnaA_bact"/>
    <property type="match status" value="1"/>
</dbReference>
<dbReference type="OrthoDB" id="9807019at2"/>
<evidence type="ECO:0000256" key="2">
    <source>
        <dbReference type="ARBA" id="ARBA00022490"/>
    </source>
</evidence>
<dbReference type="GO" id="GO:0008289">
    <property type="term" value="F:lipid binding"/>
    <property type="evidence" value="ECO:0007669"/>
    <property type="project" value="UniProtKB-KW"/>
</dbReference>
<dbReference type="InterPro" id="IPR003593">
    <property type="entry name" value="AAA+_ATPase"/>
</dbReference>
<dbReference type="FunFam" id="3.40.50.300:FF:000150">
    <property type="entry name" value="Chromosomal replication initiator protein DnaA"/>
    <property type="match status" value="1"/>
</dbReference>
<evidence type="ECO:0000256" key="10">
    <source>
        <dbReference type="RuleBase" id="RU000577"/>
    </source>
</evidence>
<dbReference type="GO" id="GO:0005737">
    <property type="term" value="C:cytoplasm"/>
    <property type="evidence" value="ECO:0007669"/>
    <property type="project" value="UniProtKB-SubCell"/>
</dbReference>
<keyword evidence="4 8" id="KW-0547">Nucleotide-binding</keyword>
<dbReference type="GO" id="GO:0005524">
    <property type="term" value="F:ATP binding"/>
    <property type="evidence" value="ECO:0007669"/>
    <property type="project" value="UniProtKB-UniRule"/>
</dbReference>
<organism evidence="15 16">
    <name type="scientific">Jatrophihabitans endophyticus</name>
    <dbReference type="NCBI Taxonomy" id="1206085"/>
    <lineage>
        <taxon>Bacteria</taxon>
        <taxon>Bacillati</taxon>
        <taxon>Actinomycetota</taxon>
        <taxon>Actinomycetes</taxon>
        <taxon>Jatrophihabitantales</taxon>
        <taxon>Jatrophihabitantaceae</taxon>
        <taxon>Jatrophihabitans</taxon>
    </lineage>
</organism>
<dbReference type="NCBIfam" id="NF010686">
    <property type="entry name" value="PRK14086.1"/>
    <property type="match status" value="1"/>
</dbReference>
<dbReference type="SUPFAM" id="SSF48295">
    <property type="entry name" value="TrpR-like"/>
    <property type="match status" value="1"/>
</dbReference>
<dbReference type="GO" id="GO:0006275">
    <property type="term" value="P:regulation of DNA replication"/>
    <property type="evidence" value="ECO:0007669"/>
    <property type="project" value="UniProtKB-UniRule"/>
</dbReference>
<evidence type="ECO:0000259" key="14">
    <source>
        <dbReference type="SMART" id="SM00760"/>
    </source>
</evidence>
<dbReference type="CDD" id="cd00009">
    <property type="entry name" value="AAA"/>
    <property type="match status" value="1"/>
</dbReference>
<sequence>MDDSAELVAAWNRIGPRFDEPSIPPQQRAWIGLTRPLGLIEGTALLAAPNDFAKEFLENRLLATIASMLGDELQREIRVAVTVEASEPSTTTSGSLPTVKLGGDGATVGRTGPPPTGAARFSGDLAGDDLGDLGDDDLDDEYAPAGRGYEDRRAGGYDGARPIETARGYRPRHSDNDREQDSRLNPKYTLDTFVIGSSNRFTHAAAVAVAEAPARAYNPLFIYGASGLGKTHLLHAIGHYAQRLQPGLRTRYVSSEEFTNDFINSVRDDKMQAFQNRYRSVDLLLIDDIQFLERAERTQEEFFHTFNTLHNQSKQIVISSDKSPRQLSSLEDRLRTRFEWGLISDVQAPDLETRIAILRKKAAQEGMSPPPDVLEYIASRIQSNIRELEGALIRVTAFANLNRQAVELGLAEMVLKDLVGESDDPEINAATIMAVTAEYFSISMDDLVGSSRSRTLVGARQIAMYLCRELTDLSLPKIGERFGGRDHTTVMHAERKVRGLMTEKHAVFNQIAELTSRIKARARA</sequence>
<dbReference type="Gene3D" id="3.40.50.300">
    <property type="entry name" value="P-loop containing nucleotide triphosphate hydrolases"/>
    <property type="match status" value="1"/>
</dbReference>
<keyword evidence="3 8" id="KW-0235">DNA replication</keyword>
<dbReference type="FunFam" id="1.10.1750.10:FF:000002">
    <property type="entry name" value="Chromosomal replication initiator protein DnaA"/>
    <property type="match status" value="1"/>
</dbReference>
<dbReference type="InterPro" id="IPR013317">
    <property type="entry name" value="DnaA_dom"/>
</dbReference>
<dbReference type="Gene3D" id="1.10.8.60">
    <property type="match status" value="1"/>
</dbReference>
<dbReference type="GO" id="GO:0005886">
    <property type="term" value="C:plasma membrane"/>
    <property type="evidence" value="ECO:0007669"/>
    <property type="project" value="TreeGrafter"/>
</dbReference>
<protein>
    <recommendedName>
        <fullName evidence="8 9">Chromosomal replication initiator protein DnaA</fullName>
    </recommendedName>
</protein>
<feature type="compositionally biased region" description="Polar residues" evidence="12">
    <location>
        <begin position="87"/>
        <end position="96"/>
    </location>
</feature>
<comment type="domain">
    <text evidence="8">Domain I is involved in oligomerization and binding regulators, domain II is flexibile and of varying length in different bacteria, domain III forms the AAA+ region, while domain IV binds dsDNA.</text>
</comment>
<dbReference type="SMART" id="SM00760">
    <property type="entry name" value="Bac_DnaA_C"/>
    <property type="match status" value="1"/>
</dbReference>
<feature type="region of interest" description="Domain IV, binds dsDNA" evidence="8">
    <location>
        <begin position="400"/>
        <end position="524"/>
    </location>
</feature>
<dbReference type="PRINTS" id="PR00051">
    <property type="entry name" value="DNAA"/>
</dbReference>
<dbReference type="InterPro" id="IPR038454">
    <property type="entry name" value="DnaA_N_sf"/>
</dbReference>
<evidence type="ECO:0000256" key="7">
    <source>
        <dbReference type="ARBA" id="ARBA00023125"/>
    </source>
</evidence>
<dbReference type="PANTHER" id="PTHR30050">
    <property type="entry name" value="CHROMOSOMAL REPLICATION INITIATOR PROTEIN DNAA"/>
    <property type="match status" value="1"/>
</dbReference>
<proteinExistence type="inferred from homology"/>
<feature type="binding site" evidence="8">
    <location>
        <position position="230"/>
    </location>
    <ligand>
        <name>ATP</name>
        <dbReference type="ChEBI" id="CHEBI:30616"/>
    </ligand>
</feature>
<accession>A0A1M5HW10</accession>
<dbReference type="FunFam" id="1.10.8.60:FF:000003">
    <property type="entry name" value="Chromosomal replication initiator protein DnaA"/>
    <property type="match status" value="1"/>
</dbReference>
<dbReference type="Gene3D" id="3.30.300.180">
    <property type="match status" value="1"/>
</dbReference>
<evidence type="ECO:0000256" key="8">
    <source>
        <dbReference type="HAMAP-Rule" id="MF_00377"/>
    </source>
</evidence>
<feature type="compositionally biased region" description="Basic and acidic residues" evidence="12">
    <location>
        <begin position="172"/>
        <end position="184"/>
    </location>
</feature>
<reference evidence="15 16" key="1">
    <citation type="submission" date="2016-11" db="EMBL/GenBank/DDBJ databases">
        <authorList>
            <person name="Jaros S."/>
            <person name="Januszkiewicz K."/>
            <person name="Wedrychowicz H."/>
        </authorList>
    </citation>
    <scope>NUCLEOTIDE SEQUENCE [LARGE SCALE GENOMIC DNA]</scope>
    <source>
        <strain evidence="15 16">DSM 45627</strain>
    </source>
</reference>
<evidence type="ECO:0000259" key="13">
    <source>
        <dbReference type="SMART" id="SM00382"/>
    </source>
</evidence>
<keyword evidence="7 8" id="KW-0238">DNA-binding</keyword>
<feature type="region of interest" description="Domain I, interacts with DnaA modulators" evidence="8">
    <location>
        <begin position="1"/>
        <end position="90"/>
    </location>
</feature>
<dbReference type="Pfam" id="PF00308">
    <property type="entry name" value="Bac_DnaA"/>
    <property type="match status" value="1"/>
</dbReference>
<feature type="binding site" evidence="8">
    <location>
        <position position="227"/>
    </location>
    <ligand>
        <name>ATP</name>
        <dbReference type="ChEBI" id="CHEBI:30616"/>
    </ligand>
</feature>
<keyword evidence="5 8" id="KW-0067">ATP-binding</keyword>
<feature type="binding site" evidence="8">
    <location>
        <position position="229"/>
    </location>
    <ligand>
        <name>ATP</name>
        <dbReference type="ChEBI" id="CHEBI:30616"/>
    </ligand>
</feature>
<feature type="domain" description="AAA+ ATPase" evidence="13">
    <location>
        <begin position="216"/>
        <end position="344"/>
    </location>
</feature>
<dbReference type="Gene3D" id="1.10.1750.10">
    <property type="match status" value="1"/>
</dbReference>
<dbReference type="InterPro" id="IPR027417">
    <property type="entry name" value="P-loop_NTPase"/>
</dbReference>
<dbReference type="SUPFAM" id="SSF52540">
    <property type="entry name" value="P-loop containing nucleoside triphosphate hydrolases"/>
    <property type="match status" value="1"/>
</dbReference>
<feature type="domain" description="Chromosomal replication initiator DnaA C-terminal" evidence="14">
    <location>
        <begin position="428"/>
        <end position="497"/>
    </location>
</feature>
<dbReference type="SMART" id="SM00382">
    <property type="entry name" value="AAA"/>
    <property type="match status" value="1"/>
</dbReference>
<dbReference type="InterPro" id="IPR020591">
    <property type="entry name" value="Chromosome_initiator_DnaA-like"/>
</dbReference>
<dbReference type="PROSITE" id="PS01008">
    <property type="entry name" value="DNAA"/>
    <property type="match status" value="1"/>
</dbReference>
<dbReference type="Pfam" id="PF08299">
    <property type="entry name" value="Bac_DnaA_C"/>
    <property type="match status" value="1"/>
</dbReference>
<feature type="binding site" evidence="8">
    <location>
        <position position="231"/>
    </location>
    <ligand>
        <name>ATP</name>
        <dbReference type="ChEBI" id="CHEBI:30616"/>
    </ligand>
</feature>
<evidence type="ECO:0000256" key="5">
    <source>
        <dbReference type="ARBA" id="ARBA00022840"/>
    </source>
</evidence>
<dbReference type="RefSeq" id="WP_143168065.1">
    <property type="nucleotide sequence ID" value="NZ_FQVU01000002.1"/>
</dbReference>
<dbReference type="STRING" id="1206085.SAMN05443575_1657"/>
<evidence type="ECO:0000256" key="6">
    <source>
        <dbReference type="ARBA" id="ARBA00023121"/>
    </source>
</evidence>
<evidence type="ECO:0000256" key="12">
    <source>
        <dbReference type="SAM" id="MobiDB-lite"/>
    </source>
</evidence>
<name>A0A1M5HW10_9ACTN</name>
<evidence type="ECO:0000256" key="4">
    <source>
        <dbReference type="ARBA" id="ARBA00022741"/>
    </source>
</evidence>
<keyword evidence="16" id="KW-1185">Reference proteome</keyword>
<keyword evidence="2 8" id="KW-0963">Cytoplasm</keyword>
<dbReference type="AlphaFoldDB" id="A0A1M5HW10"/>
<dbReference type="InterPro" id="IPR010921">
    <property type="entry name" value="Trp_repressor/repl_initiator"/>
</dbReference>
<dbReference type="CDD" id="cd06571">
    <property type="entry name" value="Bac_DnaA_C"/>
    <property type="match status" value="1"/>
</dbReference>
<keyword evidence="6 8" id="KW-0446">Lipid-binding</keyword>
<dbReference type="InterPro" id="IPR001957">
    <property type="entry name" value="Chromosome_initiator_DnaA"/>
</dbReference>
<dbReference type="InterPro" id="IPR013159">
    <property type="entry name" value="DnaA_C"/>
</dbReference>
<dbReference type="NCBIfam" id="TIGR00362">
    <property type="entry name" value="DnaA"/>
    <property type="match status" value="1"/>
</dbReference>
<comment type="caution">
    <text evidence="8">Lacks conserved residue(s) required for the propagation of feature annotation.</text>
</comment>
<dbReference type="GO" id="GO:0003688">
    <property type="term" value="F:DNA replication origin binding"/>
    <property type="evidence" value="ECO:0007669"/>
    <property type="project" value="UniProtKB-UniRule"/>
</dbReference>
<dbReference type="GO" id="GO:0006270">
    <property type="term" value="P:DNA replication initiation"/>
    <property type="evidence" value="ECO:0007669"/>
    <property type="project" value="UniProtKB-UniRule"/>
</dbReference>
<dbReference type="Proteomes" id="UP000186132">
    <property type="component" value="Unassembled WGS sequence"/>
</dbReference>
<comment type="function">
    <text evidence="8 10">Plays an essential role in the initiation and regulation of chromosomal replication. ATP-DnaA binds to the origin of replication (oriC) to initiate formation of the DNA replication initiation complex once per cell cycle. Binds the DnaA box (a 9 base pair repeat at the origin) and separates the double-stranded (ds)DNA. Forms a right-handed helical filament on oriC DNA; dsDNA binds to the exterior of the filament while single-stranded (ss)DNA is stabiized in the filament's interior. The ATP-DnaA-oriC complex binds and stabilizes one strand of the AT-rich DNA unwinding element (DUE), permitting loading of DNA polymerase. After initiation quickly degrades to an ADP-DnaA complex that is not apt for DNA replication. Binds acidic phospholipids.</text>
</comment>
<evidence type="ECO:0000256" key="3">
    <source>
        <dbReference type="ARBA" id="ARBA00022705"/>
    </source>
</evidence>
<evidence type="ECO:0000256" key="11">
    <source>
        <dbReference type="RuleBase" id="RU004227"/>
    </source>
</evidence>
<comment type="subunit">
    <text evidence="8">Oligomerizes as a right-handed, spiral filament on DNA at oriC.</text>
</comment>
<dbReference type="InterPro" id="IPR018312">
    <property type="entry name" value="Chromosome_initiator_DnaA_CS"/>
</dbReference>
<gene>
    <name evidence="8" type="primary">dnaA</name>
    <name evidence="15" type="ORF">SAMN05443575_1657</name>
</gene>
<evidence type="ECO:0000313" key="16">
    <source>
        <dbReference type="Proteomes" id="UP000186132"/>
    </source>
</evidence>
<comment type="similarity">
    <text evidence="1 8 11">Belongs to the DnaA family.</text>
</comment>
<feature type="compositionally biased region" description="Acidic residues" evidence="12">
    <location>
        <begin position="126"/>
        <end position="142"/>
    </location>
</feature>